<evidence type="ECO:0000256" key="1">
    <source>
        <dbReference type="SAM" id="MobiDB-lite"/>
    </source>
</evidence>
<sequence length="106" mass="11764">MMKRNGIGRNWTGRDEKEWNETGITPRPPIPVSHPRPLSARGPYPCPTVGALFFRGSNDLFTIPAILTFPHVVSSLTRFQKSLPERSSSFNYSSPSMLNSGVTYGP</sequence>
<gene>
    <name evidence="2" type="ORF">MERR_LOCUS31041</name>
</gene>
<reference evidence="2" key="1">
    <citation type="submission" date="2020-01" db="EMBL/GenBank/DDBJ databases">
        <authorList>
            <person name="Mishra B."/>
        </authorList>
    </citation>
    <scope>NUCLEOTIDE SEQUENCE [LARGE SCALE GENOMIC DNA]</scope>
</reference>
<feature type="region of interest" description="Disordered" evidence="1">
    <location>
        <begin position="86"/>
        <end position="106"/>
    </location>
</feature>
<keyword evidence="3" id="KW-1185">Reference proteome</keyword>
<comment type="caution">
    <text evidence="2">The sequence shown here is derived from an EMBL/GenBank/DDBJ whole genome shotgun (WGS) entry which is preliminary data.</text>
</comment>
<dbReference type="Proteomes" id="UP000467841">
    <property type="component" value="Unassembled WGS sequence"/>
</dbReference>
<dbReference type="AlphaFoldDB" id="A0A6D2K7D4"/>
<evidence type="ECO:0000313" key="3">
    <source>
        <dbReference type="Proteomes" id="UP000467841"/>
    </source>
</evidence>
<organism evidence="2 3">
    <name type="scientific">Microthlaspi erraticum</name>
    <dbReference type="NCBI Taxonomy" id="1685480"/>
    <lineage>
        <taxon>Eukaryota</taxon>
        <taxon>Viridiplantae</taxon>
        <taxon>Streptophyta</taxon>
        <taxon>Embryophyta</taxon>
        <taxon>Tracheophyta</taxon>
        <taxon>Spermatophyta</taxon>
        <taxon>Magnoliopsida</taxon>
        <taxon>eudicotyledons</taxon>
        <taxon>Gunneridae</taxon>
        <taxon>Pentapetalae</taxon>
        <taxon>rosids</taxon>
        <taxon>malvids</taxon>
        <taxon>Brassicales</taxon>
        <taxon>Brassicaceae</taxon>
        <taxon>Coluteocarpeae</taxon>
        <taxon>Microthlaspi</taxon>
    </lineage>
</organism>
<protein>
    <submittedName>
        <fullName evidence="2">Uncharacterized protein</fullName>
    </submittedName>
</protein>
<dbReference type="EMBL" id="CACVBM020001285">
    <property type="protein sequence ID" value="CAA7043806.1"/>
    <property type="molecule type" value="Genomic_DNA"/>
</dbReference>
<proteinExistence type="predicted"/>
<name>A0A6D2K7D4_9BRAS</name>
<accession>A0A6D2K7D4</accession>
<feature type="region of interest" description="Disordered" evidence="1">
    <location>
        <begin position="1"/>
        <end position="39"/>
    </location>
</feature>
<evidence type="ECO:0000313" key="2">
    <source>
        <dbReference type="EMBL" id="CAA7043806.1"/>
    </source>
</evidence>